<feature type="region of interest" description="Disordered" evidence="8">
    <location>
        <begin position="133"/>
        <end position="164"/>
    </location>
</feature>
<keyword evidence="4" id="KW-0845">Vitamin A</keyword>
<evidence type="ECO:0000256" key="1">
    <source>
        <dbReference type="ARBA" id="ARBA00003699"/>
    </source>
</evidence>
<dbReference type="STRING" id="409849.ENSPMGP00000028358"/>
<evidence type="ECO:0000256" key="5">
    <source>
        <dbReference type="ARBA" id="ARBA00023072"/>
    </source>
</evidence>
<reference evidence="10" key="1">
    <citation type="submission" date="2025-08" db="UniProtKB">
        <authorList>
            <consortium name="Ensembl"/>
        </authorList>
    </citation>
    <scope>IDENTIFICATION</scope>
</reference>
<proteinExistence type="inferred from homology"/>
<evidence type="ECO:0000256" key="3">
    <source>
        <dbReference type="ARBA" id="ARBA00013592"/>
    </source>
</evidence>
<dbReference type="FunFam" id="2.40.128.20:FF:000001">
    <property type="entry name" value="Fatty acid-binding protein, adipocyte"/>
    <property type="match status" value="1"/>
</dbReference>
<evidence type="ECO:0000313" key="10">
    <source>
        <dbReference type="Ensembl" id="ENSPMGP00000028358.1"/>
    </source>
</evidence>
<evidence type="ECO:0000256" key="2">
    <source>
        <dbReference type="ARBA" id="ARBA00008390"/>
    </source>
</evidence>
<dbReference type="AlphaFoldDB" id="A0A3B4BEW3"/>
<dbReference type="InterPro" id="IPR031259">
    <property type="entry name" value="ILBP"/>
</dbReference>
<organism evidence="10 11">
    <name type="scientific">Periophthalmus magnuspinnatus</name>
    <dbReference type="NCBI Taxonomy" id="409849"/>
    <lineage>
        <taxon>Eukaryota</taxon>
        <taxon>Metazoa</taxon>
        <taxon>Chordata</taxon>
        <taxon>Craniata</taxon>
        <taxon>Vertebrata</taxon>
        <taxon>Euteleostomi</taxon>
        <taxon>Actinopterygii</taxon>
        <taxon>Neopterygii</taxon>
        <taxon>Teleostei</taxon>
        <taxon>Neoteleostei</taxon>
        <taxon>Acanthomorphata</taxon>
        <taxon>Gobiaria</taxon>
        <taxon>Gobiiformes</taxon>
        <taxon>Gobioidei</taxon>
        <taxon>Gobiidae</taxon>
        <taxon>Oxudercinae</taxon>
        <taxon>Periophthalmus</taxon>
    </lineage>
</organism>
<dbReference type="InterPro" id="IPR000463">
    <property type="entry name" value="Fatty_acid-bd"/>
</dbReference>
<dbReference type="InterPro" id="IPR000566">
    <property type="entry name" value="Lipocln_cytosolic_FA-bd_dom"/>
</dbReference>
<dbReference type="GO" id="GO:0019841">
    <property type="term" value="F:retinol binding"/>
    <property type="evidence" value="ECO:0007669"/>
    <property type="project" value="UniProtKB-KW"/>
</dbReference>
<feature type="domain" description="Cytosolic fatty-acid binding proteins" evidence="9">
    <location>
        <begin position="7"/>
        <end position="24"/>
    </location>
</feature>
<evidence type="ECO:0000256" key="4">
    <source>
        <dbReference type="ARBA" id="ARBA00022893"/>
    </source>
</evidence>
<keyword evidence="7" id="KW-0813">Transport</keyword>
<dbReference type="PRINTS" id="PR00178">
    <property type="entry name" value="FATTYACIDBP"/>
</dbReference>
<keyword evidence="11" id="KW-1185">Reference proteome</keyword>
<accession>A0A3B4BEW3</accession>
<dbReference type="PROSITE" id="PS00214">
    <property type="entry name" value="FABP"/>
    <property type="match status" value="1"/>
</dbReference>
<sequence length="164" mass="18250">MFEAFVGTWKLNESKNFDEYMKTLGVNVAIRKMGNIVKPDLIISVDKHGVVCMKSQSTFKTTEIKFKLGEQFDETTADDRHTKTVMTLENGKLIQKQTWDGKETCIEREITDGKLICIVGNVGRVRTSLLRLSPDKTGGTSSHPGISNGPAEKRTLSGSRTWAP</sequence>
<dbReference type="GO" id="GO:0016918">
    <property type="term" value="F:retinal binding"/>
    <property type="evidence" value="ECO:0007669"/>
    <property type="project" value="UniProtKB-KW"/>
</dbReference>
<dbReference type="Gene3D" id="2.40.128.20">
    <property type="match status" value="1"/>
</dbReference>
<comment type="function">
    <text evidence="1">Cytosolic CRABPs may regulate the access of retinoic acid to the nuclear retinoic acid receptors.</text>
</comment>
<evidence type="ECO:0000256" key="8">
    <source>
        <dbReference type="SAM" id="MobiDB-lite"/>
    </source>
</evidence>
<name>A0A3B4BEW3_9GOBI</name>
<dbReference type="Proteomes" id="UP000261520">
    <property type="component" value="Unplaced"/>
</dbReference>
<evidence type="ECO:0000313" key="11">
    <source>
        <dbReference type="Proteomes" id="UP000261520"/>
    </source>
</evidence>
<reference evidence="10" key="2">
    <citation type="submission" date="2025-09" db="UniProtKB">
        <authorList>
            <consortium name="Ensembl"/>
        </authorList>
    </citation>
    <scope>IDENTIFICATION</scope>
</reference>
<comment type="similarity">
    <text evidence="2 7">Belongs to the calycin superfamily. Fatty-acid binding protein (FABP) family.</text>
</comment>
<dbReference type="InterPro" id="IPR012674">
    <property type="entry name" value="Calycin"/>
</dbReference>
<dbReference type="Ensembl" id="ENSPMGT00000030188.1">
    <property type="protein sequence ID" value="ENSPMGP00000028358.1"/>
    <property type="gene ID" value="ENSPMGG00000022751.1"/>
</dbReference>
<dbReference type="Pfam" id="PF00061">
    <property type="entry name" value="Lipocalin"/>
    <property type="match status" value="1"/>
</dbReference>
<dbReference type="PANTHER" id="PTHR11955">
    <property type="entry name" value="FATTY ACID BINDING PROTEIN"/>
    <property type="match status" value="1"/>
</dbReference>
<evidence type="ECO:0000256" key="6">
    <source>
        <dbReference type="ARBA" id="ARBA00030108"/>
    </source>
</evidence>
<evidence type="ECO:0000259" key="9">
    <source>
        <dbReference type="PROSITE" id="PS00214"/>
    </source>
</evidence>
<protein>
    <recommendedName>
        <fullName evidence="3">Cellular retinoic acid-binding protein 1</fullName>
    </recommendedName>
    <alternativeName>
        <fullName evidence="6">Cellular retinoic acid-binding protein I</fullName>
    </alternativeName>
</protein>
<dbReference type="SUPFAM" id="SSF50814">
    <property type="entry name" value="Lipocalins"/>
    <property type="match status" value="1"/>
</dbReference>
<keyword evidence="5" id="KW-0683">Retinol-binding</keyword>
<evidence type="ECO:0000256" key="7">
    <source>
        <dbReference type="RuleBase" id="RU003696"/>
    </source>
</evidence>